<reference evidence="1 2" key="1">
    <citation type="journal article" date="2020" name="Cell">
        <title>Large-Scale Comparative Analyses of Tick Genomes Elucidate Their Genetic Diversity and Vector Capacities.</title>
        <authorList>
            <consortium name="Tick Genome and Microbiome Consortium (TIGMIC)"/>
            <person name="Jia N."/>
            <person name="Wang J."/>
            <person name="Shi W."/>
            <person name="Du L."/>
            <person name="Sun Y."/>
            <person name="Zhan W."/>
            <person name="Jiang J.F."/>
            <person name="Wang Q."/>
            <person name="Zhang B."/>
            <person name="Ji P."/>
            <person name="Bell-Sakyi L."/>
            <person name="Cui X.M."/>
            <person name="Yuan T.T."/>
            <person name="Jiang B.G."/>
            <person name="Yang W.F."/>
            <person name="Lam T.T."/>
            <person name="Chang Q.C."/>
            <person name="Ding S.J."/>
            <person name="Wang X.J."/>
            <person name="Zhu J.G."/>
            <person name="Ruan X.D."/>
            <person name="Zhao L."/>
            <person name="Wei J.T."/>
            <person name="Ye R.Z."/>
            <person name="Que T.C."/>
            <person name="Du C.H."/>
            <person name="Zhou Y.H."/>
            <person name="Cheng J.X."/>
            <person name="Dai P.F."/>
            <person name="Guo W.B."/>
            <person name="Han X.H."/>
            <person name="Huang E.J."/>
            <person name="Li L.F."/>
            <person name="Wei W."/>
            <person name="Gao Y.C."/>
            <person name="Liu J.Z."/>
            <person name="Shao H.Z."/>
            <person name="Wang X."/>
            <person name="Wang C.C."/>
            <person name="Yang T.C."/>
            <person name="Huo Q.B."/>
            <person name="Li W."/>
            <person name="Chen H.Y."/>
            <person name="Chen S.E."/>
            <person name="Zhou L.G."/>
            <person name="Ni X.B."/>
            <person name="Tian J.H."/>
            <person name="Sheng Y."/>
            <person name="Liu T."/>
            <person name="Pan Y.S."/>
            <person name="Xia L.Y."/>
            <person name="Li J."/>
            <person name="Zhao F."/>
            <person name="Cao W.C."/>
        </authorList>
    </citation>
    <scope>NUCLEOTIDE SEQUENCE [LARGE SCALE GENOMIC DNA]</scope>
    <source>
        <strain evidence="1">Iper-2018</strain>
    </source>
</reference>
<evidence type="ECO:0000313" key="1">
    <source>
        <dbReference type="EMBL" id="KAG0432640.1"/>
    </source>
</evidence>
<gene>
    <name evidence="1" type="ORF">HPB47_020650</name>
</gene>
<protein>
    <submittedName>
        <fullName evidence="1">Uncharacterized protein</fullName>
    </submittedName>
</protein>
<dbReference type="Proteomes" id="UP000805193">
    <property type="component" value="Unassembled WGS sequence"/>
</dbReference>
<sequence>MEGGGRRLCRPAAIAEVRLKKVRLKMEEVRQKTIGVIARGHQREEENISSAEHNALQTLNEDDHIVIQLADKSSAWAFLDKCEYKEKGMALLSTSAYARGKRPDCKDPGDRQQDTFRHLQVTPELSWFLPQADMPNGSAPALYGLPKIHKSGAPIRPIVDFTTSPLLAVSTYLHQLMHLLSSNTPTYF</sequence>
<dbReference type="EMBL" id="JABSTQ010009129">
    <property type="protein sequence ID" value="KAG0432640.1"/>
    <property type="molecule type" value="Genomic_DNA"/>
</dbReference>
<accession>A0AC60QGS8</accession>
<comment type="caution">
    <text evidence="1">The sequence shown here is derived from an EMBL/GenBank/DDBJ whole genome shotgun (WGS) entry which is preliminary data.</text>
</comment>
<evidence type="ECO:0000313" key="2">
    <source>
        <dbReference type="Proteomes" id="UP000805193"/>
    </source>
</evidence>
<name>A0AC60QGS8_IXOPE</name>
<organism evidence="1 2">
    <name type="scientific">Ixodes persulcatus</name>
    <name type="common">Taiga tick</name>
    <dbReference type="NCBI Taxonomy" id="34615"/>
    <lineage>
        <taxon>Eukaryota</taxon>
        <taxon>Metazoa</taxon>
        <taxon>Ecdysozoa</taxon>
        <taxon>Arthropoda</taxon>
        <taxon>Chelicerata</taxon>
        <taxon>Arachnida</taxon>
        <taxon>Acari</taxon>
        <taxon>Parasitiformes</taxon>
        <taxon>Ixodida</taxon>
        <taxon>Ixodoidea</taxon>
        <taxon>Ixodidae</taxon>
        <taxon>Ixodinae</taxon>
        <taxon>Ixodes</taxon>
    </lineage>
</organism>
<keyword evidence="2" id="KW-1185">Reference proteome</keyword>
<proteinExistence type="predicted"/>